<evidence type="ECO:0000256" key="5">
    <source>
        <dbReference type="ARBA" id="ARBA00023315"/>
    </source>
</evidence>
<sequence length="602" mass="62775">MSPYVFLFPGQGAYLDGALGTLRHERPETAEIFTAIDTALAAHGVPTVGDRLLRPDAPTLAELLDGDPHLLQLALYGTNLVIHRILTDAGIGAGVLVGHSLGEISALVAAGAFSVGDGAVIVAERTAALRPLDGLGAMTSLSTHAVRATALVTALDRPGLAVAVDNGPDQVAVSGPLGDLTRLEGLAQSVGIVTTRLRSPYPFHNPLLADAAADFHQRIRHVRQQPLRARVHSPILGRAYHDLDDLPALLARHLTSPVGFREAIRLLHGTGFRTFVEVGARHALTGLTRTIVPGVVTVTCLDGRDPIATALRALRGETTPPASAAPAPAVPAPAVPAPAPAPAVPAPALVPASAVASTAAPMSVPGALNREQLITDLRGFYAEALEYPVDVLTADAELEADLGVDSLKQTELLTRLGERYGFGSLPDDFRITELNTLSRIASLVIRMSGTKPAAPADPSVSPISALSSATPVSSVLAAAPVSPVPESAPVSPVPEPAPVSPVSAAAPVPPPLGREQGLDREQLITDLRGFYAAALEYPVDVLTADAELEADLGVDSLKQTELLTRLGERYGFGSLPDDFRITELNTLSRIADLVRRMRSATV</sequence>
<dbReference type="EC" id="2.3.1.39" evidence="1"/>
<evidence type="ECO:0000256" key="4">
    <source>
        <dbReference type="ARBA" id="ARBA00022679"/>
    </source>
</evidence>
<feature type="domain" description="Carrier" evidence="8">
    <location>
        <begin position="368"/>
        <end position="448"/>
    </location>
</feature>
<proteinExistence type="predicted"/>
<feature type="domain" description="Carrier" evidence="8">
    <location>
        <begin position="518"/>
        <end position="598"/>
    </location>
</feature>
<dbReference type="Pfam" id="PF00550">
    <property type="entry name" value="PP-binding"/>
    <property type="match status" value="2"/>
</dbReference>
<dbReference type="InterPro" id="IPR036736">
    <property type="entry name" value="ACP-like_sf"/>
</dbReference>
<evidence type="ECO:0000313" key="9">
    <source>
        <dbReference type="EMBL" id="MFD1371830.1"/>
    </source>
</evidence>
<organism evidence="9 10">
    <name type="scientific">Actinoplanes sichuanensis</name>
    <dbReference type="NCBI Taxonomy" id="512349"/>
    <lineage>
        <taxon>Bacteria</taxon>
        <taxon>Bacillati</taxon>
        <taxon>Actinomycetota</taxon>
        <taxon>Actinomycetes</taxon>
        <taxon>Micromonosporales</taxon>
        <taxon>Micromonosporaceae</taxon>
        <taxon>Actinoplanes</taxon>
    </lineage>
</organism>
<evidence type="ECO:0000256" key="2">
    <source>
        <dbReference type="ARBA" id="ARBA00022450"/>
    </source>
</evidence>
<dbReference type="EMBL" id="JBHTMK010000053">
    <property type="protein sequence ID" value="MFD1371830.1"/>
    <property type="molecule type" value="Genomic_DNA"/>
</dbReference>
<dbReference type="SMART" id="SM00827">
    <property type="entry name" value="PKS_AT"/>
    <property type="match status" value="1"/>
</dbReference>
<keyword evidence="2" id="KW-0596">Phosphopantetheine</keyword>
<evidence type="ECO:0000313" key="10">
    <source>
        <dbReference type="Proteomes" id="UP001597183"/>
    </source>
</evidence>
<dbReference type="InterPro" id="IPR016035">
    <property type="entry name" value="Acyl_Trfase/lysoPLipase"/>
</dbReference>
<keyword evidence="3" id="KW-0597">Phosphoprotein</keyword>
<keyword evidence="5 9" id="KW-0012">Acyltransferase</keyword>
<comment type="caution">
    <text evidence="9">The sequence shown here is derived from an EMBL/GenBank/DDBJ whole genome shotgun (WGS) entry which is preliminary data.</text>
</comment>
<dbReference type="SUPFAM" id="SSF55048">
    <property type="entry name" value="Probable ACP-binding domain of malonyl-CoA ACP transacylase"/>
    <property type="match status" value="1"/>
</dbReference>
<dbReference type="PANTHER" id="PTHR42681">
    <property type="entry name" value="MALONYL-COA-ACYL CARRIER PROTEIN TRANSACYLASE, MITOCHONDRIAL"/>
    <property type="match status" value="1"/>
</dbReference>
<dbReference type="RefSeq" id="WP_317786937.1">
    <property type="nucleotide sequence ID" value="NZ_AP028461.1"/>
</dbReference>
<dbReference type="Gene3D" id="1.10.1200.10">
    <property type="entry name" value="ACP-like"/>
    <property type="match status" value="2"/>
</dbReference>
<dbReference type="SUPFAM" id="SSF47336">
    <property type="entry name" value="ACP-like"/>
    <property type="match status" value="2"/>
</dbReference>
<evidence type="ECO:0000259" key="8">
    <source>
        <dbReference type="PROSITE" id="PS50075"/>
    </source>
</evidence>
<evidence type="ECO:0000256" key="6">
    <source>
        <dbReference type="ARBA" id="ARBA00048462"/>
    </source>
</evidence>
<feature type="region of interest" description="Disordered" evidence="7">
    <location>
        <begin position="483"/>
        <end position="517"/>
    </location>
</feature>
<dbReference type="InterPro" id="IPR006162">
    <property type="entry name" value="Ppantetheine_attach_site"/>
</dbReference>
<accession>A0ABW4AMG6</accession>
<keyword evidence="4" id="KW-0808">Transferase</keyword>
<dbReference type="InterPro" id="IPR009081">
    <property type="entry name" value="PP-bd_ACP"/>
</dbReference>
<dbReference type="PANTHER" id="PTHR42681:SF1">
    <property type="entry name" value="MALONYL-COA-ACYL CARRIER PROTEIN TRANSACYLASE, MITOCHONDRIAL"/>
    <property type="match status" value="1"/>
</dbReference>
<dbReference type="InterPro" id="IPR050858">
    <property type="entry name" value="Mal-CoA-ACP_Trans/PKS_FabD"/>
</dbReference>
<dbReference type="InterPro" id="IPR014043">
    <property type="entry name" value="Acyl_transferase_dom"/>
</dbReference>
<reference evidence="10" key="1">
    <citation type="journal article" date="2019" name="Int. J. Syst. Evol. Microbiol.">
        <title>The Global Catalogue of Microorganisms (GCM) 10K type strain sequencing project: providing services to taxonomists for standard genome sequencing and annotation.</title>
        <authorList>
            <consortium name="The Broad Institute Genomics Platform"/>
            <consortium name="The Broad Institute Genome Sequencing Center for Infectious Disease"/>
            <person name="Wu L."/>
            <person name="Ma J."/>
        </authorList>
    </citation>
    <scope>NUCLEOTIDE SEQUENCE [LARGE SCALE GENOMIC DNA]</scope>
    <source>
        <strain evidence="10">CCM 7526</strain>
    </source>
</reference>
<dbReference type="PROSITE" id="PS00012">
    <property type="entry name" value="PHOSPHOPANTETHEINE"/>
    <property type="match status" value="2"/>
</dbReference>
<evidence type="ECO:0000256" key="3">
    <source>
        <dbReference type="ARBA" id="ARBA00022553"/>
    </source>
</evidence>
<name>A0ABW4AMG6_9ACTN</name>
<dbReference type="InterPro" id="IPR001227">
    <property type="entry name" value="Ac_transferase_dom_sf"/>
</dbReference>
<dbReference type="SUPFAM" id="SSF52151">
    <property type="entry name" value="FabD/lysophospholipase-like"/>
    <property type="match status" value="1"/>
</dbReference>
<dbReference type="InterPro" id="IPR016036">
    <property type="entry name" value="Malonyl_transacylase_ACP-bd"/>
</dbReference>
<protein>
    <recommendedName>
        <fullName evidence="1">[acyl-carrier-protein] S-malonyltransferase</fullName>
        <ecNumber evidence="1">2.3.1.39</ecNumber>
    </recommendedName>
</protein>
<comment type="catalytic activity">
    <reaction evidence="6">
        <text>holo-[ACP] + malonyl-CoA = malonyl-[ACP] + CoA</text>
        <dbReference type="Rhea" id="RHEA:41792"/>
        <dbReference type="Rhea" id="RHEA-COMP:9623"/>
        <dbReference type="Rhea" id="RHEA-COMP:9685"/>
        <dbReference type="ChEBI" id="CHEBI:57287"/>
        <dbReference type="ChEBI" id="CHEBI:57384"/>
        <dbReference type="ChEBI" id="CHEBI:64479"/>
        <dbReference type="ChEBI" id="CHEBI:78449"/>
        <dbReference type="EC" id="2.3.1.39"/>
    </reaction>
</comment>
<dbReference type="Pfam" id="PF00698">
    <property type="entry name" value="Acyl_transf_1"/>
    <property type="match status" value="1"/>
</dbReference>
<dbReference type="PROSITE" id="PS50075">
    <property type="entry name" value="CARRIER"/>
    <property type="match status" value="2"/>
</dbReference>
<keyword evidence="10" id="KW-1185">Reference proteome</keyword>
<dbReference type="Proteomes" id="UP001597183">
    <property type="component" value="Unassembled WGS sequence"/>
</dbReference>
<gene>
    <name evidence="9" type="ORF">ACFQ5G_41440</name>
</gene>
<evidence type="ECO:0000256" key="1">
    <source>
        <dbReference type="ARBA" id="ARBA00013258"/>
    </source>
</evidence>
<evidence type="ECO:0000256" key="7">
    <source>
        <dbReference type="SAM" id="MobiDB-lite"/>
    </source>
</evidence>
<dbReference type="GO" id="GO:0016746">
    <property type="term" value="F:acyltransferase activity"/>
    <property type="evidence" value="ECO:0007669"/>
    <property type="project" value="UniProtKB-KW"/>
</dbReference>
<dbReference type="Gene3D" id="3.40.366.10">
    <property type="entry name" value="Malonyl-Coenzyme A Acyl Carrier Protein, domain 2"/>
    <property type="match status" value="1"/>
</dbReference>